<comment type="caution">
    <text evidence="2">The sequence shown here is derived from an EMBL/GenBank/DDBJ whole genome shotgun (WGS) entry which is preliminary data.</text>
</comment>
<dbReference type="AlphaFoldDB" id="A0AA40KLY1"/>
<feature type="compositionally biased region" description="Basic and acidic residues" evidence="1">
    <location>
        <begin position="16"/>
        <end position="27"/>
    </location>
</feature>
<name>A0AA40KLY1_9HYME</name>
<gene>
    <name evidence="2" type="ORF">K0M31_006465</name>
</gene>
<protein>
    <submittedName>
        <fullName evidence="2">Uncharacterized protein</fullName>
    </submittedName>
</protein>
<feature type="compositionally biased region" description="Polar residues" evidence="1">
    <location>
        <begin position="1"/>
        <end position="15"/>
    </location>
</feature>
<reference evidence="2" key="1">
    <citation type="submission" date="2021-10" db="EMBL/GenBank/DDBJ databases">
        <title>Melipona bicolor Genome sequencing and assembly.</title>
        <authorList>
            <person name="Araujo N.S."/>
            <person name="Arias M.C."/>
        </authorList>
    </citation>
    <scope>NUCLEOTIDE SEQUENCE</scope>
    <source>
        <strain evidence="2">USP_2M_L1-L4_2017</strain>
        <tissue evidence="2">Whole body</tissue>
    </source>
</reference>
<organism evidence="2 3">
    <name type="scientific">Melipona bicolor</name>
    <dbReference type="NCBI Taxonomy" id="60889"/>
    <lineage>
        <taxon>Eukaryota</taxon>
        <taxon>Metazoa</taxon>
        <taxon>Ecdysozoa</taxon>
        <taxon>Arthropoda</taxon>
        <taxon>Hexapoda</taxon>
        <taxon>Insecta</taxon>
        <taxon>Pterygota</taxon>
        <taxon>Neoptera</taxon>
        <taxon>Endopterygota</taxon>
        <taxon>Hymenoptera</taxon>
        <taxon>Apocrita</taxon>
        <taxon>Aculeata</taxon>
        <taxon>Apoidea</taxon>
        <taxon>Anthophila</taxon>
        <taxon>Apidae</taxon>
        <taxon>Melipona</taxon>
    </lineage>
</organism>
<accession>A0AA40KLY1</accession>
<dbReference type="EMBL" id="JAHYIQ010000017">
    <property type="protein sequence ID" value="KAK1125126.1"/>
    <property type="molecule type" value="Genomic_DNA"/>
</dbReference>
<keyword evidence="3" id="KW-1185">Reference proteome</keyword>
<proteinExistence type="predicted"/>
<feature type="compositionally biased region" description="Basic and acidic residues" evidence="1">
    <location>
        <begin position="67"/>
        <end position="80"/>
    </location>
</feature>
<feature type="region of interest" description="Disordered" evidence="1">
    <location>
        <begin position="1"/>
        <end position="29"/>
    </location>
</feature>
<evidence type="ECO:0000313" key="2">
    <source>
        <dbReference type="EMBL" id="KAK1125126.1"/>
    </source>
</evidence>
<evidence type="ECO:0000313" key="3">
    <source>
        <dbReference type="Proteomes" id="UP001177670"/>
    </source>
</evidence>
<sequence>MSQLADNKARSTWQESRQRKQQSEKQPVKPAITEKSNVVFLFRSIFFRFLPFFFLISRFPPADDEWRIDAAKEQPNERSRPASQPHPDAIKPVAALLVVRLHRRIHVGVWL</sequence>
<feature type="region of interest" description="Disordered" evidence="1">
    <location>
        <begin position="67"/>
        <end position="88"/>
    </location>
</feature>
<dbReference type="Proteomes" id="UP001177670">
    <property type="component" value="Unassembled WGS sequence"/>
</dbReference>
<evidence type="ECO:0000256" key="1">
    <source>
        <dbReference type="SAM" id="MobiDB-lite"/>
    </source>
</evidence>